<reference evidence="2 3" key="1">
    <citation type="submission" date="2014-05" db="EMBL/GenBank/DDBJ databases">
        <title>De novo Genome Sequence of Spirocheata sp.</title>
        <authorList>
            <person name="Shivani Y."/>
            <person name="Subhash Y."/>
            <person name="Tushar L."/>
            <person name="Sasikala C."/>
            <person name="Ramana C.V."/>
        </authorList>
    </citation>
    <scope>NUCLEOTIDE SEQUENCE [LARGE SCALE GENOMIC DNA]</scope>
    <source>
        <strain evidence="2 3">JC230</strain>
    </source>
</reference>
<dbReference type="STRING" id="1480694.DC28_04705"/>
<dbReference type="SUPFAM" id="SSF88723">
    <property type="entry name" value="PIN domain-like"/>
    <property type="match status" value="1"/>
</dbReference>
<dbReference type="Proteomes" id="UP000029692">
    <property type="component" value="Unassembled WGS sequence"/>
</dbReference>
<dbReference type="GO" id="GO:0004521">
    <property type="term" value="F:RNA endonuclease activity"/>
    <property type="evidence" value="ECO:0007669"/>
    <property type="project" value="InterPro"/>
</dbReference>
<protein>
    <recommendedName>
        <fullName evidence="1">PIN domain-containing protein</fullName>
    </recommendedName>
</protein>
<organism evidence="2 3">
    <name type="scientific">Spirochaeta lutea</name>
    <dbReference type="NCBI Taxonomy" id="1480694"/>
    <lineage>
        <taxon>Bacteria</taxon>
        <taxon>Pseudomonadati</taxon>
        <taxon>Spirochaetota</taxon>
        <taxon>Spirochaetia</taxon>
        <taxon>Spirochaetales</taxon>
        <taxon>Spirochaetaceae</taxon>
        <taxon>Spirochaeta</taxon>
    </lineage>
</organism>
<sequence length="136" mass="15305">MNAARVFLDTAYIQALLNRNDGYHEKAMALLPELRKTKEIWTTEAVLTEVGNTFSRSGRETAVGYITSCYQADNITVVPVSAALFSQGLSWFSRHQDKEWGLTDCISMVVMNQQKLTVAFTADHHFEQAGFEIVLK</sequence>
<gene>
    <name evidence="2" type="ORF">DC28_04705</name>
</gene>
<dbReference type="InterPro" id="IPR029060">
    <property type="entry name" value="PIN-like_dom_sf"/>
</dbReference>
<dbReference type="OrthoDB" id="164456at2"/>
<dbReference type="InterPro" id="IPR002716">
    <property type="entry name" value="PIN_dom"/>
</dbReference>
<evidence type="ECO:0000259" key="1">
    <source>
        <dbReference type="Pfam" id="PF01850"/>
    </source>
</evidence>
<dbReference type="Gene3D" id="3.40.50.1010">
    <property type="entry name" value="5'-nuclease"/>
    <property type="match status" value="1"/>
</dbReference>
<comment type="caution">
    <text evidence="2">The sequence shown here is derived from an EMBL/GenBank/DDBJ whole genome shotgun (WGS) entry which is preliminary data.</text>
</comment>
<dbReference type="RefSeq" id="WP_037546414.1">
    <property type="nucleotide sequence ID" value="NZ_JNUP01000040.1"/>
</dbReference>
<evidence type="ECO:0000313" key="3">
    <source>
        <dbReference type="Proteomes" id="UP000029692"/>
    </source>
</evidence>
<dbReference type="eggNOG" id="COG2402">
    <property type="taxonomic scope" value="Bacteria"/>
</dbReference>
<dbReference type="PANTHER" id="PTHR42188">
    <property type="entry name" value="23S RRNA-SPECIFIC ENDONUCLEASE VAPC20"/>
    <property type="match status" value="1"/>
</dbReference>
<name>A0A098R3P7_9SPIO</name>
<dbReference type="AlphaFoldDB" id="A0A098R3P7"/>
<dbReference type="Pfam" id="PF01850">
    <property type="entry name" value="PIN"/>
    <property type="match status" value="1"/>
</dbReference>
<dbReference type="InterPro" id="IPR039018">
    <property type="entry name" value="VapC20-like"/>
</dbReference>
<keyword evidence="3" id="KW-1185">Reference proteome</keyword>
<evidence type="ECO:0000313" key="2">
    <source>
        <dbReference type="EMBL" id="KGE73307.1"/>
    </source>
</evidence>
<dbReference type="EMBL" id="JNUP01000040">
    <property type="protein sequence ID" value="KGE73307.1"/>
    <property type="molecule type" value="Genomic_DNA"/>
</dbReference>
<accession>A0A098R3P7</accession>
<dbReference type="GO" id="GO:0016075">
    <property type="term" value="P:rRNA catabolic process"/>
    <property type="evidence" value="ECO:0007669"/>
    <property type="project" value="TreeGrafter"/>
</dbReference>
<dbReference type="PANTHER" id="PTHR42188:SF1">
    <property type="entry name" value="23S RRNA-SPECIFIC ENDONUCLEASE VAPC20"/>
    <property type="match status" value="1"/>
</dbReference>
<proteinExistence type="predicted"/>
<feature type="domain" description="PIN" evidence="1">
    <location>
        <begin position="6"/>
        <end position="131"/>
    </location>
</feature>